<evidence type="ECO:0000313" key="2">
    <source>
        <dbReference type="WBParaSite" id="ACRNAN_scaffold9051.g12769.t2"/>
    </source>
</evidence>
<reference evidence="2" key="1">
    <citation type="submission" date="2022-11" db="UniProtKB">
        <authorList>
            <consortium name="WormBaseParasite"/>
        </authorList>
    </citation>
    <scope>IDENTIFICATION</scope>
</reference>
<name>A0A914EMI8_9BILA</name>
<evidence type="ECO:0000313" key="1">
    <source>
        <dbReference type="Proteomes" id="UP000887540"/>
    </source>
</evidence>
<keyword evidence="1" id="KW-1185">Reference proteome</keyword>
<protein>
    <submittedName>
        <fullName evidence="2">MULE transposase domain-containing protein</fullName>
    </submittedName>
</protein>
<dbReference type="WBParaSite" id="ACRNAN_scaffold9051.g12769.t2">
    <property type="protein sequence ID" value="ACRNAN_scaffold9051.g12769.t2"/>
    <property type="gene ID" value="ACRNAN_scaffold9051.g12769"/>
</dbReference>
<dbReference type="Proteomes" id="UP000887540">
    <property type="component" value="Unplaced"/>
</dbReference>
<sequence>MPRSRSVVRNIQKWKETKLFKVRNAKRTDEIDIQAIKKVLVKYDHGDERLIWRDNKKPGKERIIVLGTKTNLKRLRGCELGAADITYEHVLLYIPLIKALNLFTKLMTVHGRFQGKFIPLAFVLLHKDPNQAIYEEIYTMLPRMNNLQAFVVDYDLAQINALKNLYPTIWLIGCLFHLIQAVMKHMIKLGWKPTKSEKFKNPAFAAVNFQIDRFFYLGFCRVDDVESTFLSLIEDLKTGKIASEASITTFSAYMKATWIGETTATSYKAPRYDHSLWNSHASTTRFGVRANNAVEAWNLQLQSSVSTLGHPQSGRFLNALVREHSHIKILFADANKGVGEEERSEKEAIIPQIFQLYDNCDDKPVLYVDLIR</sequence>
<proteinExistence type="predicted"/>
<organism evidence="1 2">
    <name type="scientific">Acrobeloides nanus</name>
    <dbReference type="NCBI Taxonomy" id="290746"/>
    <lineage>
        <taxon>Eukaryota</taxon>
        <taxon>Metazoa</taxon>
        <taxon>Ecdysozoa</taxon>
        <taxon>Nematoda</taxon>
        <taxon>Chromadorea</taxon>
        <taxon>Rhabditida</taxon>
        <taxon>Tylenchina</taxon>
        <taxon>Cephalobomorpha</taxon>
        <taxon>Cephaloboidea</taxon>
        <taxon>Cephalobidae</taxon>
        <taxon>Acrobeloides</taxon>
    </lineage>
</organism>
<dbReference type="AlphaFoldDB" id="A0A914EMI8"/>
<accession>A0A914EMI8</accession>